<dbReference type="Proteomes" id="UP000031575">
    <property type="component" value="Unassembled WGS sequence"/>
</dbReference>
<dbReference type="HOGENOM" id="CLU_020031_2_0_1"/>
<dbReference type="InterPro" id="IPR036249">
    <property type="entry name" value="Thioredoxin-like_sf"/>
</dbReference>
<dbReference type="SUPFAM" id="SSF54236">
    <property type="entry name" value="Ubiquitin-like"/>
    <property type="match status" value="1"/>
</dbReference>
<dbReference type="Gene3D" id="1.10.8.10">
    <property type="entry name" value="DNA helicase RuvA subunit, C-terminal domain"/>
    <property type="match status" value="1"/>
</dbReference>
<feature type="domain" description="UBX" evidence="3">
    <location>
        <begin position="432"/>
        <end position="542"/>
    </location>
</feature>
<dbReference type="Pfam" id="PF00789">
    <property type="entry name" value="UBX"/>
    <property type="match status" value="1"/>
</dbReference>
<dbReference type="RefSeq" id="XP_040615568.1">
    <property type="nucleotide sequence ID" value="XM_040763157.1"/>
</dbReference>
<feature type="compositionally biased region" description="Basic and acidic residues" evidence="2">
    <location>
        <begin position="386"/>
        <end position="410"/>
    </location>
</feature>
<keyword evidence="6" id="KW-1185">Reference proteome</keyword>
<dbReference type="SMART" id="SM00594">
    <property type="entry name" value="UAS"/>
    <property type="match status" value="1"/>
</dbReference>
<dbReference type="Pfam" id="PF14555">
    <property type="entry name" value="UBA_4"/>
    <property type="match status" value="1"/>
</dbReference>
<evidence type="ECO:0000259" key="3">
    <source>
        <dbReference type="SMART" id="SM00166"/>
    </source>
</evidence>
<evidence type="ECO:0000313" key="6">
    <source>
        <dbReference type="Proteomes" id="UP000031575"/>
    </source>
</evidence>
<dbReference type="AlphaFoldDB" id="A0A0C2F8Z2"/>
<comment type="caution">
    <text evidence="5">The sequence shown here is derived from an EMBL/GenBank/DDBJ whole genome shotgun (WGS) entry which is preliminary data.</text>
</comment>
<dbReference type="OrthoDB" id="1026733at2759"/>
<evidence type="ECO:0000256" key="2">
    <source>
        <dbReference type="SAM" id="MobiDB-lite"/>
    </source>
</evidence>
<dbReference type="SUPFAM" id="SSF46934">
    <property type="entry name" value="UBA-like"/>
    <property type="match status" value="1"/>
</dbReference>
<feature type="compositionally biased region" description="Pro residues" evidence="2">
    <location>
        <begin position="71"/>
        <end position="82"/>
    </location>
</feature>
<feature type="region of interest" description="Disordered" evidence="2">
    <location>
        <begin position="62"/>
        <end position="92"/>
    </location>
</feature>
<dbReference type="InterPro" id="IPR050730">
    <property type="entry name" value="UBX_domain-protein"/>
</dbReference>
<feature type="region of interest" description="Disordered" evidence="2">
    <location>
        <begin position="386"/>
        <end position="411"/>
    </location>
</feature>
<evidence type="ECO:0000313" key="5">
    <source>
        <dbReference type="EMBL" id="KIH87558.1"/>
    </source>
</evidence>
<dbReference type="CDD" id="cd01767">
    <property type="entry name" value="UBX"/>
    <property type="match status" value="1"/>
</dbReference>
<dbReference type="GO" id="GO:0005783">
    <property type="term" value="C:endoplasmic reticulum"/>
    <property type="evidence" value="ECO:0007669"/>
    <property type="project" value="TreeGrafter"/>
</dbReference>
<feature type="region of interest" description="Disordered" evidence="2">
    <location>
        <begin position="1"/>
        <end position="20"/>
    </location>
</feature>
<dbReference type="SMART" id="SM00166">
    <property type="entry name" value="UBX"/>
    <property type="match status" value="1"/>
</dbReference>
<accession>A0A0C2F8Z2</accession>
<keyword evidence="1" id="KW-0175">Coiled coil</keyword>
<feature type="domain" description="UAS" evidence="4">
    <location>
        <begin position="208"/>
        <end position="341"/>
    </location>
</feature>
<protein>
    <submittedName>
        <fullName evidence="5">Ubx domain containing protein</fullName>
    </submittedName>
</protein>
<gene>
    <name evidence="5" type="ORF">SPBR_04880</name>
</gene>
<organism evidence="5 6">
    <name type="scientific">Sporothrix brasiliensis 5110</name>
    <dbReference type="NCBI Taxonomy" id="1398154"/>
    <lineage>
        <taxon>Eukaryota</taxon>
        <taxon>Fungi</taxon>
        <taxon>Dikarya</taxon>
        <taxon>Ascomycota</taxon>
        <taxon>Pezizomycotina</taxon>
        <taxon>Sordariomycetes</taxon>
        <taxon>Sordariomycetidae</taxon>
        <taxon>Ophiostomatales</taxon>
        <taxon>Ophiostomataceae</taxon>
        <taxon>Sporothrix</taxon>
    </lineage>
</organism>
<evidence type="ECO:0000259" key="4">
    <source>
        <dbReference type="SMART" id="SM00594"/>
    </source>
</evidence>
<name>A0A0C2F8Z2_9PEZI</name>
<dbReference type="SUPFAM" id="SSF52833">
    <property type="entry name" value="Thioredoxin-like"/>
    <property type="match status" value="1"/>
</dbReference>
<dbReference type="PANTHER" id="PTHR23322:SF1">
    <property type="entry name" value="FAS-ASSOCIATED FACTOR 2"/>
    <property type="match status" value="1"/>
</dbReference>
<dbReference type="PANTHER" id="PTHR23322">
    <property type="entry name" value="FAS-ASSOCIATED PROTEIN"/>
    <property type="match status" value="1"/>
</dbReference>
<dbReference type="InterPro" id="IPR029071">
    <property type="entry name" value="Ubiquitin-like_domsf"/>
</dbReference>
<sequence>MATPGPSAAPHAADPPLTAEQEEAVRQFGVLTTQDAETSVAFLRRSGWSVTVAVSKFFDGEDDSVPDLNNLPPPPQPGPPRPANNQPQRLIDLGDPLSGFDAAAGPPVHNVFEQARYAAEQNRRMAAERTDVARRIVVHPPAPVVRPSFFMALILSPFNLGYRLLAGLWSAVQYILGLVPGLGAFRRMASGARAAPRRQLNPRDAASRFKREFAEATGSEALPFVEMGYTQAYDKAKTEPKYLMMVLLAPEHDDTKSYARDTLLHPDVVEFVNNPANNIMLWGGSVRDPEAYQVSIEHRVTKFPFMAMICVTPKEGGSTRMGTVKRVVGPVSAGYLLEQLRLTTAKYADDLAAVRAVRVANETTRNIRIEQDNAYERSLAIDRERARQRQEAERQRQEAEQQARDREAEAARQAQLGRQWRAWRATTLAPEPAAGTANVVRVAIKLPESRGGERLRRSFAADATVEDLYAFVECNSKEVSDEEADGDTEDGVISEKATKPAGYTHVYKFRIASMMPRELHEPSESKTLLEAIGKSASLVVEEVEESEEGEDSDAGAD</sequence>
<dbReference type="InterPro" id="IPR009060">
    <property type="entry name" value="UBA-like_sf"/>
</dbReference>
<dbReference type="EMBL" id="AWTV01000010">
    <property type="protein sequence ID" value="KIH87558.1"/>
    <property type="molecule type" value="Genomic_DNA"/>
</dbReference>
<evidence type="ECO:0000256" key="1">
    <source>
        <dbReference type="ARBA" id="ARBA00023054"/>
    </source>
</evidence>
<proteinExistence type="predicted"/>
<dbReference type="Gene3D" id="3.40.30.10">
    <property type="entry name" value="Glutaredoxin"/>
    <property type="match status" value="1"/>
</dbReference>
<dbReference type="Gene3D" id="3.10.20.90">
    <property type="entry name" value="Phosphatidylinositol 3-kinase Catalytic Subunit, Chain A, domain 1"/>
    <property type="match status" value="1"/>
</dbReference>
<dbReference type="VEuPathDB" id="FungiDB:SPBR_04880"/>
<dbReference type="GO" id="GO:0043130">
    <property type="term" value="F:ubiquitin binding"/>
    <property type="evidence" value="ECO:0007669"/>
    <property type="project" value="TreeGrafter"/>
</dbReference>
<reference evidence="5 6" key="1">
    <citation type="journal article" date="2014" name="BMC Genomics">
        <title>Comparative genomics of the major fungal agents of human and animal Sporotrichosis: Sporothrix schenckii and Sporothrix brasiliensis.</title>
        <authorList>
            <person name="Teixeira M.M."/>
            <person name="de Almeida L.G."/>
            <person name="Kubitschek-Barreira P."/>
            <person name="Alves F.L."/>
            <person name="Kioshima E.S."/>
            <person name="Abadio A.K."/>
            <person name="Fernandes L."/>
            <person name="Derengowski L.S."/>
            <person name="Ferreira K.S."/>
            <person name="Souza R.C."/>
            <person name="Ruiz J.C."/>
            <person name="de Andrade N.C."/>
            <person name="Paes H.C."/>
            <person name="Nicola A.M."/>
            <person name="Albuquerque P."/>
            <person name="Gerber A.L."/>
            <person name="Martins V.P."/>
            <person name="Peconick L.D."/>
            <person name="Neto A.V."/>
            <person name="Chaucanez C.B."/>
            <person name="Silva P.A."/>
            <person name="Cunha O.L."/>
            <person name="de Oliveira F.F."/>
            <person name="dos Santos T.C."/>
            <person name="Barros A.L."/>
            <person name="Soares M.A."/>
            <person name="de Oliveira L.M."/>
            <person name="Marini M.M."/>
            <person name="Villalobos-Duno H."/>
            <person name="Cunha M.M."/>
            <person name="de Hoog S."/>
            <person name="da Silveira J.F."/>
            <person name="Henrissat B."/>
            <person name="Nino-Vega G.A."/>
            <person name="Cisalpino P.S."/>
            <person name="Mora-Montes H.M."/>
            <person name="Almeida S.R."/>
            <person name="Stajich J.E."/>
            <person name="Lopes-Bezerra L.M."/>
            <person name="Vasconcelos A.T."/>
            <person name="Felipe M.S."/>
        </authorList>
    </citation>
    <scope>NUCLEOTIDE SEQUENCE [LARGE SCALE GENOMIC DNA]</scope>
    <source>
        <strain evidence="5 6">5110</strain>
    </source>
</reference>
<dbReference type="InterPro" id="IPR006577">
    <property type="entry name" value="UAS"/>
</dbReference>
<dbReference type="GO" id="GO:0036503">
    <property type="term" value="P:ERAD pathway"/>
    <property type="evidence" value="ECO:0007669"/>
    <property type="project" value="TreeGrafter"/>
</dbReference>
<dbReference type="GeneID" id="63678078"/>
<dbReference type="InterPro" id="IPR001012">
    <property type="entry name" value="UBX_dom"/>
</dbReference>